<dbReference type="AlphaFoldDB" id="A0A5B9P6Z7"/>
<organism evidence="2 3">
    <name type="scientific">Mariniblastus fucicola</name>
    <dbReference type="NCBI Taxonomy" id="980251"/>
    <lineage>
        <taxon>Bacteria</taxon>
        <taxon>Pseudomonadati</taxon>
        <taxon>Planctomycetota</taxon>
        <taxon>Planctomycetia</taxon>
        <taxon>Pirellulales</taxon>
        <taxon>Pirellulaceae</taxon>
        <taxon>Mariniblastus</taxon>
    </lineage>
</organism>
<evidence type="ECO:0000313" key="2">
    <source>
        <dbReference type="EMBL" id="QEG21319.1"/>
    </source>
</evidence>
<proteinExistence type="predicted"/>
<protein>
    <submittedName>
        <fullName evidence="2">Uncharacterized protein</fullName>
    </submittedName>
</protein>
<dbReference type="Proteomes" id="UP000322214">
    <property type="component" value="Chromosome"/>
</dbReference>
<reference evidence="2 3" key="1">
    <citation type="submission" date="2019-08" db="EMBL/GenBank/DDBJ databases">
        <title>Deep-cultivation of Planctomycetes and their phenomic and genomic characterization uncovers novel biology.</title>
        <authorList>
            <person name="Wiegand S."/>
            <person name="Jogler M."/>
            <person name="Boedeker C."/>
            <person name="Pinto D."/>
            <person name="Vollmers J."/>
            <person name="Rivas-Marin E."/>
            <person name="Kohn T."/>
            <person name="Peeters S.H."/>
            <person name="Heuer A."/>
            <person name="Rast P."/>
            <person name="Oberbeckmann S."/>
            <person name="Bunk B."/>
            <person name="Jeske O."/>
            <person name="Meyerdierks A."/>
            <person name="Storesund J.E."/>
            <person name="Kallscheuer N."/>
            <person name="Luecker S."/>
            <person name="Lage O.M."/>
            <person name="Pohl T."/>
            <person name="Merkel B.J."/>
            <person name="Hornburger P."/>
            <person name="Mueller R.-W."/>
            <person name="Bruemmer F."/>
            <person name="Labrenz M."/>
            <person name="Spormann A.M."/>
            <person name="Op den Camp H."/>
            <person name="Overmann J."/>
            <person name="Amann R."/>
            <person name="Jetten M.S.M."/>
            <person name="Mascher T."/>
            <person name="Medema M.H."/>
            <person name="Devos D.P."/>
            <person name="Kaster A.-K."/>
            <person name="Ovreas L."/>
            <person name="Rohde M."/>
            <person name="Galperin M.Y."/>
            <person name="Jogler C."/>
        </authorList>
    </citation>
    <scope>NUCLEOTIDE SEQUENCE [LARGE SCALE GENOMIC DNA]</scope>
    <source>
        <strain evidence="2 3">FC18</strain>
    </source>
</reference>
<sequence>MWATLPRSDRHRTLTQRKPLSRGSLGQQDVLKTDQPAVASWRILACCSCRNSNMPIQSFQLEQPDGDERCTAARRPPKTLIQQHEVLDHSQPLQRKPFCWSDADLQNRTCVLAKQPHCSREIGHRSHSPEKHRSDVLFPGSMRAQFDRASSKAHSSVTPQRDHGNLLHRRTLGYLGRRIVEVPFQPGRRNEHGLARRRRFHRRGRQRVVICRKEQMARIKRREVCFGKQLAAIRRQRVTGVSL</sequence>
<dbReference type="KEGG" id="mff:MFFC18_11750"/>
<accession>A0A5B9P6Z7</accession>
<keyword evidence="3" id="KW-1185">Reference proteome</keyword>
<feature type="region of interest" description="Disordered" evidence="1">
    <location>
        <begin position="1"/>
        <end position="28"/>
    </location>
</feature>
<dbReference type="EMBL" id="CP042912">
    <property type="protein sequence ID" value="QEG21319.1"/>
    <property type="molecule type" value="Genomic_DNA"/>
</dbReference>
<evidence type="ECO:0000313" key="3">
    <source>
        <dbReference type="Proteomes" id="UP000322214"/>
    </source>
</evidence>
<evidence type="ECO:0000256" key="1">
    <source>
        <dbReference type="SAM" id="MobiDB-lite"/>
    </source>
</evidence>
<name>A0A5B9P6Z7_9BACT</name>
<gene>
    <name evidence="2" type="ORF">MFFC18_11750</name>
</gene>